<reference evidence="1 2" key="1">
    <citation type="submission" date="2016-03" db="EMBL/GenBank/DDBJ databases">
        <title>Whole genome sequencing of Grifola frondosa 9006-11.</title>
        <authorList>
            <person name="Min B."/>
            <person name="Park H."/>
            <person name="Kim J.-G."/>
            <person name="Cho H."/>
            <person name="Oh Y.-L."/>
            <person name="Kong W.-S."/>
            <person name="Choi I.-G."/>
        </authorList>
    </citation>
    <scope>NUCLEOTIDE SEQUENCE [LARGE SCALE GENOMIC DNA]</scope>
    <source>
        <strain evidence="1 2">9006-11</strain>
    </source>
</reference>
<keyword evidence="2" id="KW-1185">Reference proteome</keyword>
<dbReference type="AlphaFoldDB" id="A0A1C7MCH9"/>
<comment type="caution">
    <text evidence="1">The sequence shown here is derived from an EMBL/GenBank/DDBJ whole genome shotgun (WGS) entry which is preliminary data.</text>
</comment>
<dbReference type="Proteomes" id="UP000092993">
    <property type="component" value="Unassembled WGS sequence"/>
</dbReference>
<name>A0A1C7MCH9_GRIFR</name>
<evidence type="ECO:0000313" key="1">
    <source>
        <dbReference type="EMBL" id="OBZ74522.1"/>
    </source>
</evidence>
<organism evidence="1 2">
    <name type="scientific">Grifola frondosa</name>
    <name type="common">Maitake</name>
    <name type="synonym">Polyporus frondosus</name>
    <dbReference type="NCBI Taxonomy" id="5627"/>
    <lineage>
        <taxon>Eukaryota</taxon>
        <taxon>Fungi</taxon>
        <taxon>Dikarya</taxon>
        <taxon>Basidiomycota</taxon>
        <taxon>Agaricomycotina</taxon>
        <taxon>Agaricomycetes</taxon>
        <taxon>Polyporales</taxon>
        <taxon>Grifolaceae</taxon>
        <taxon>Grifola</taxon>
    </lineage>
</organism>
<accession>A0A1C7MCH9</accession>
<dbReference type="EMBL" id="LUGG01000005">
    <property type="protein sequence ID" value="OBZ74522.1"/>
    <property type="molecule type" value="Genomic_DNA"/>
</dbReference>
<evidence type="ECO:0000313" key="2">
    <source>
        <dbReference type="Proteomes" id="UP000092993"/>
    </source>
</evidence>
<gene>
    <name evidence="1" type="ORF">A0H81_05786</name>
</gene>
<protein>
    <submittedName>
        <fullName evidence="1">Uncharacterized protein</fullName>
    </submittedName>
</protein>
<proteinExistence type="predicted"/>
<sequence length="206" mass="23496">MEDEVRDGAGKEDEDAAHKLLPLPSIPSAIIAYAAREFQVTYAPINITETFGLADSPYELDLPDTLQVAFHCGIPPDLRLVRELHTVQFRLLCDAAKKRYLQWRVGDSRKRLTDTIWMELQTQIAAWETAVRSDIGHGDPLHEIALGWAARNIVVLSEELGLMTFQVKGDEYGQAERERRLLWQRIARNAQEEFNAVGYMEVARYN</sequence>